<dbReference type="InterPro" id="IPR043129">
    <property type="entry name" value="ATPase_NBD"/>
</dbReference>
<dbReference type="NCBIfam" id="TIGR03725">
    <property type="entry name" value="T6A_YeaZ"/>
    <property type="match status" value="1"/>
</dbReference>
<dbReference type="GO" id="GO:0005829">
    <property type="term" value="C:cytosol"/>
    <property type="evidence" value="ECO:0007669"/>
    <property type="project" value="TreeGrafter"/>
</dbReference>
<reference evidence="2" key="1">
    <citation type="submission" date="2019-08" db="EMBL/GenBank/DDBJ databases">
        <authorList>
            <person name="Kucharzyk K."/>
            <person name="Murdoch R.W."/>
            <person name="Higgins S."/>
            <person name="Loffler F."/>
        </authorList>
    </citation>
    <scope>NUCLEOTIDE SEQUENCE</scope>
</reference>
<dbReference type="InterPro" id="IPR022496">
    <property type="entry name" value="T6A_TsaB"/>
</dbReference>
<dbReference type="InterPro" id="IPR000905">
    <property type="entry name" value="Gcp-like_dom"/>
</dbReference>
<dbReference type="Gene3D" id="3.30.420.40">
    <property type="match status" value="2"/>
</dbReference>
<gene>
    <name evidence="2" type="primary">tsaB_10</name>
    <name evidence="2" type="ORF">SDC9_51585</name>
</gene>
<name>A0A644WNT0_9ZZZZ</name>
<dbReference type="PANTHER" id="PTHR11735:SF11">
    <property type="entry name" value="TRNA THREONYLCARBAMOYLADENOSINE BIOSYNTHESIS PROTEIN TSAB"/>
    <property type="match status" value="1"/>
</dbReference>
<sequence length="235" mass="25604">MLTLGIDTATKVCSVAICRDEEILAAYEINMGMTHSEGLVPQLEQIFTRTGIKKSAIELVAVSIGPGSFTGLRIGLATAEAIAYSLNIPLVGVNTLEALAYNLPIEGVLLAPILDAQKGNYYLAVYEWKQGAIHEVESVKVVPGSELGNVLAAYDKNVLLLGECAKVRDVLPKKVICAPCRVSMPKATSVAILGIKQHLGKEDKEYFGLEPFYIRRSEAEELWEQRQKNLAKSDE</sequence>
<dbReference type="GO" id="GO:0002949">
    <property type="term" value="P:tRNA threonylcarbamoyladenosine modification"/>
    <property type="evidence" value="ECO:0007669"/>
    <property type="project" value="InterPro"/>
</dbReference>
<dbReference type="Pfam" id="PF00814">
    <property type="entry name" value="TsaD"/>
    <property type="match status" value="1"/>
</dbReference>
<feature type="domain" description="Gcp-like" evidence="1">
    <location>
        <begin position="34"/>
        <end position="136"/>
    </location>
</feature>
<organism evidence="2">
    <name type="scientific">bioreactor metagenome</name>
    <dbReference type="NCBI Taxonomy" id="1076179"/>
    <lineage>
        <taxon>unclassified sequences</taxon>
        <taxon>metagenomes</taxon>
        <taxon>ecological metagenomes</taxon>
    </lineage>
</organism>
<dbReference type="EMBL" id="VSSQ01001118">
    <property type="protein sequence ID" value="MPM05297.1"/>
    <property type="molecule type" value="Genomic_DNA"/>
</dbReference>
<dbReference type="AlphaFoldDB" id="A0A644WNT0"/>
<dbReference type="PANTHER" id="PTHR11735">
    <property type="entry name" value="TRNA N6-ADENOSINE THREONYLCARBAMOYLTRANSFERASE"/>
    <property type="match status" value="1"/>
</dbReference>
<protein>
    <submittedName>
        <fullName evidence="2">tRNA threonylcarbamoyladenosine biosynthesis protein TsaB</fullName>
    </submittedName>
</protein>
<accession>A0A644WNT0</accession>
<dbReference type="SUPFAM" id="SSF53067">
    <property type="entry name" value="Actin-like ATPase domain"/>
    <property type="match status" value="2"/>
</dbReference>
<evidence type="ECO:0000313" key="2">
    <source>
        <dbReference type="EMBL" id="MPM05297.1"/>
    </source>
</evidence>
<proteinExistence type="predicted"/>
<evidence type="ECO:0000259" key="1">
    <source>
        <dbReference type="Pfam" id="PF00814"/>
    </source>
</evidence>
<comment type="caution">
    <text evidence="2">The sequence shown here is derived from an EMBL/GenBank/DDBJ whole genome shotgun (WGS) entry which is preliminary data.</text>
</comment>
<dbReference type="CDD" id="cd24032">
    <property type="entry name" value="ASKHA_NBD_TsaB"/>
    <property type="match status" value="1"/>
</dbReference>